<feature type="domain" description="PPM-type phosphatase" evidence="3">
    <location>
        <begin position="175"/>
        <end position="390"/>
    </location>
</feature>
<dbReference type="AlphaFoldDB" id="A0A6L3W610"/>
<evidence type="ECO:0000313" key="4">
    <source>
        <dbReference type="EMBL" id="KAB2390423.1"/>
    </source>
</evidence>
<feature type="region of interest" description="Disordered" evidence="2">
    <location>
        <begin position="394"/>
        <end position="414"/>
    </location>
</feature>
<dbReference type="PANTHER" id="PTHR43156">
    <property type="entry name" value="STAGE II SPORULATION PROTEIN E-RELATED"/>
    <property type="match status" value="1"/>
</dbReference>
<dbReference type="Proteomes" id="UP000483004">
    <property type="component" value="Unassembled WGS sequence"/>
</dbReference>
<dbReference type="Gene3D" id="3.60.40.10">
    <property type="entry name" value="PPM-type phosphatase domain"/>
    <property type="match status" value="1"/>
</dbReference>
<evidence type="ECO:0000313" key="5">
    <source>
        <dbReference type="Proteomes" id="UP000483004"/>
    </source>
</evidence>
<dbReference type="InterPro" id="IPR036457">
    <property type="entry name" value="PPM-type-like_dom_sf"/>
</dbReference>
<protein>
    <submittedName>
        <fullName evidence="4">SpoIIE family protein phosphatase</fullName>
    </submittedName>
</protein>
<dbReference type="InterPro" id="IPR029016">
    <property type="entry name" value="GAF-like_dom_sf"/>
</dbReference>
<keyword evidence="5" id="KW-1185">Reference proteome</keyword>
<dbReference type="RefSeq" id="WP_151537847.1">
    <property type="nucleotide sequence ID" value="NZ_WBMR01000001.1"/>
</dbReference>
<keyword evidence="1" id="KW-0378">Hydrolase</keyword>
<dbReference type="Pfam" id="PF07228">
    <property type="entry name" value="SpoIIE"/>
    <property type="match status" value="1"/>
</dbReference>
<comment type="caution">
    <text evidence="4">The sequence shown here is derived from an EMBL/GenBank/DDBJ whole genome shotgun (WGS) entry which is preliminary data.</text>
</comment>
<dbReference type="SUPFAM" id="SSF55781">
    <property type="entry name" value="GAF domain-like"/>
    <property type="match status" value="1"/>
</dbReference>
<name>A0A6L3W610_9ACTN</name>
<dbReference type="Gene3D" id="3.30.450.40">
    <property type="match status" value="1"/>
</dbReference>
<dbReference type="PANTHER" id="PTHR43156:SF2">
    <property type="entry name" value="STAGE II SPORULATION PROTEIN E"/>
    <property type="match status" value="1"/>
</dbReference>
<evidence type="ECO:0000256" key="1">
    <source>
        <dbReference type="ARBA" id="ARBA00022801"/>
    </source>
</evidence>
<proteinExistence type="predicted"/>
<dbReference type="GO" id="GO:0016791">
    <property type="term" value="F:phosphatase activity"/>
    <property type="evidence" value="ECO:0007669"/>
    <property type="project" value="TreeGrafter"/>
</dbReference>
<reference evidence="4 5" key="1">
    <citation type="submission" date="2019-09" db="EMBL/GenBank/DDBJ databases">
        <title>Actinomadura physcomitrii sp. nov., a novel actinomycete isolated from moss [Physcomitrium sphaericum (Ludw) Fuernr].</title>
        <authorList>
            <person name="Liu C."/>
            <person name="Zhuang X."/>
        </authorList>
    </citation>
    <scope>NUCLEOTIDE SEQUENCE [LARGE SCALE GENOMIC DNA]</scope>
    <source>
        <strain evidence="4 5">CYP1-1B</strain>
    </source>
</reference>
<dbReference type="OrthoDB" id="4935951at2"/>
<evidence type="ECO:0000259" key="3">
    <source>
        <dbReference type="SMART" id="SM00331"/>
    </source>
</evidence>
<dbReference type="InterPro" id="IPR052016">
    <property type="entry name" value="Bact_Sigma-Reg"/>
</dbReference>
<accession>A0A6L3W610</accession>
<evidence type="ECO:0000256" key="2">
    <source>
        <dbReference type="SAM" id="MobiDB-lite"/>
    </source>
</evidence>
<dbReference type="InterPro" id="IPR001932">
    <property type="entry name" value="PPM-type_phosphatase-like_dom"/>
</dbReference>
<dbReference type="SMART" id="SM00331">
    <property type="entry name" value="PP2C_SIG"/>
    <property type="match status" value="1"/>
</dbReference>
<gene>
    <name evidence="4" type="ORF">F9B16_00910</name>
</gene>
<organism evidence="4 5">
    <name type="scientific">Actinomadura montaniterrae</name>
    <dbReference type="NCBI Taxonomy" id="1803903"/>
    <lineage>
        <taxon>Bacteria</taxon>
        <taxon>Bacillati</taxon>
        <taxon>Actinomycetota</taxon>
        <taxon>Actinomycetes</taxon>
        <taxon>Streptosporangiales</taxon>
        <taxon>Thermomonosporaceae</taxon>
        <taxon>Actinomadura</taxon>
    </lineage>
</organism>
<sequence length="414" mass="44140">MTRATRPAQVEDRLRRTPAHSLPEAVEEALKGCLPAVSAVRILLADYHLNVLVPLDGQDEPEPVRIAGTLAGRAFVSRKPTLNPVAGRGAAPDGCEVCVPVTARGERLGVLAVTTGDPAPEDLLPDLAEVAEIIGCALKVAWNHTDRYERARRLRRLTLAAEIQWQLLPGHGCAGEEFSLAGHLEPAYAIGGDNFDWSTEQDHLTLTVTNGSGTGIQAALLTSLAVGALRNARRSGADVAEQAALAGDMVHARYRGTEFTETLVMRVNLADGVVSAVDAGSPHILLMRGTTMIPIELEHQMPLGMFADTRYQIQQFKIESGDRLIIVSDGLYTAPTSPDGVFGTTALQQVARRTRMLDAAEVPLAVIAELMEHLGGQDLADDAVALCLDWKQPATDSSSPAHPAETQESSDAPG</sequence>
<dbReference type="SUPFAM" id="SSF81606">
    <property type="entry name" value="PP2C-like"/>
    <property type="match status" value="1"/>
</dbReference>
<dbReference type="EMBL" id="WBMR01000001">
    <property type="protein sequence ID" value="KAB2390423.1"/>
    <property type="molecule type" value="Genomic_DNA"/>
</dbReference>